<sequence length="320" mass="34282">MTTSPESAAVEVSDLRRRYRGGFEAVRGVSFTVRPGELVALLGTNGAGKTSTMEVIEGLAEPSGGSVRVLGKDPIRDRTTVRPHVGIMLQSSGMPGDLTVVESLRLWAGTCATPRPVDEALEMVKLADRAATPVKQLSGGEQRRLDLALAILGRPRVLFLDEPTTGLDPESRRATWALLSTLLAEGVSMLLTTHYLEEAERLADRLVILHQGSVVAAGTLADVVAAHPAEIRYRGLRPPALVGNETVRVEGDRVTIRTRSLQGSLTALLAWASASQVELAELAATPATLETAFLALSAERAADAQRDNEQDQLRDEVTVR</sequence>
<proteinExistence type="inferred from homology"/>
<comment type="subcellular location">
    <subcellularLocation>
        <location evidence="1">Cell membrane</location>
        <topology evidence="1">Peripheral membrane protein</topology>
    </subcellularLocation>
</comment>
<evidence type="ECO:0000259" key="7">
    <source>
        <dbReference type="PROSITE" id="PS50893"/>
    </source>
</evidence>
<dbReference type="SMART" id="SM00382">
    <property type="entry name" value="AAA"/>
    <property type="match status" value="1"/>
</dbReference>
<keyword evidence="6" id="KW-0046">Antibiotic resistance</keyword>
<reference evidence="9" key="1">
    <citation type="journal article" date="2019" name="Int. J. Syst. Evol. Microbiol.">
        <title>The Global Catalogue of Microorganisms (GCM) 10K type strain sequencing project: providing services to taxonomists for standard genome sequencing and annotation.</title>
        <authorList>
            <consortium name="The Broad Institute Genomics Platform"/>
            <consortium name="The Broad Institute Genome Sequencing Center for Infectious Disease"/>
            <person name="Wu L."/>
            <person name="Ma J."/>
        </authorList>
    </citation>
    <scope>NUCLEOTIDE SEQUENCE [LARGE SCALE GENOMIC DNA]</scope>
    <source>
        <strain evidence="9">JCM 9458</strain>
    </source>
</reference>
<evidence type="ECO:0000256" key="3">
    <source>
        <dbReference type="ARBA" id="ARBA00022448"/>
    </source>
</evidence>
<evidence type="ECO:0000313" key="9">
    <source>
        <dbReference type="Proteomes" id="UP001501676"/>
    </source>
</evidence>
<feature type="domain" description="ABC transporter" evidence="7">
    <location>
        <begin position="10"/>
        <end position="236"/>
    </location>
</feature>
<comment type="similarity">
    <text evidence="2">Belongs to the ABC transporter superfamily.</text>
</comment>
<dbReference type="InterPro" id="IPR003593">
    <property type="entry name" value="AAA+_ATPase"/>
</dbReference>
<organism evidence="8 9">
    <name type="scientific">Cryptosporangium minutisporangium</name>
    <dbReference type="NCBI Taxonomy" id="113569"/>
    <lineage>
        <taxon>Bacteria</taxon>
        <taxon>Bacillati</taxon>
        <taxon>Actinomycetota</taxon>
        <taxon>Actinomycetes</taxon>
        <taxon>Cryptosporangiales</taxon>
        <taxon>Cryptosporangiaceae</taxon>
        <taxon>Cryptosporangium</taxon>
    </lineage>
</organism>
<dbReference type="CDD" id="cd03230">
    <property type="entry name" value="ABC_DR_subfamily_A"/>
    <property type="match status" value="1"/>
</dbReference>
<dbReference type="InterPro" id="IPR003439">
    <property type="entry name" value="ABC_transporter-like_ATP-bd"/>
</dbReference>
<dbReference type="InterPro" id="IPR027417">
    <property type="entry name" value="P-loop_NTPase"/>
</dbReference>
<evidence type="ECO:0000256" key="2">
    <source>
        <dbReference type="ARBA" id="ARBA00005417"/>
    </source>
</evidence>
<evidence type="ECO:0000256" key="1">
    <source>
        <dbReference type="ARBA" id="ARBA00004202"/>
    </source>
</evidence>
<dbReference type="RefSeq" id="WP_345728583.1">
    <property type="nucleotide sequence ID" value="NZ_BAAAYN010000017.1"/>
</dbReference>
<keyword evidence="3" id="KW-0813">Transport</keyword>
<dbReference type="PANTHER" id="PTHR42711:SF5">
    <property type="entry name" value="ABC TRANSPORTER ATP-BINDING PROTEIN NATA"/>
    <property type="match status" value="1"/>
</dbReference>
<dbReference type="InterPro" id="IPR050763">
    <property type="entry name" value="ABC_transporter_ATP-binding"/>
</dbReference>
<accession>A0ABP6SWS1</accession>
<evidence type="ECO:0000313" key="8">
    <source>
        <dbReference type="EMBL" id="GAA3387256.1"/>
    </source>
</evidence>
<gene>
    <name evidence="8" type="ORF">GCM10020369_29100</name>
</gene>
<keyword evidence="9" id="KW-1185">Reference proteome</keyword>
<evidence type="ECO:0000256" key="6">
    <source>
        <dbReference type="ARBA" id="ARBA00023251"/>
    </source>
</evidence>
<dbReference type="Pfam" id="PF00005">
    <property type="entry name" value="ABC_tran"/>
    <property type="match status" value="1"/>
</dbReference>
<evidence type="ECO:0000256" key="5">
    <source>
        <dbReference type="ARBA" id="ARBA00022840"/>
    </source>
</evidence>
<name>A0ABP6SWS1_9ACTN</name>
<dbReference type="Gene3D" id="3.40.50.300">
    <property type="entry name" value="P-loop containing nucleotide triphosphate hydrolases"/>
    <property type="match status" value="1"/>
</dbReference>
<dbReference type="InterPro" id="IPR017871">
    <property type="entry name" value="ABC_transporter-like_CS"/>
</dbReference>
<keyword evidence="5 8" id="KW-0067">ATP-binding</keyword>
<dbReference type="PROSITE" id="PS50893">
    <property type="entry name" value="ABC_TRANSPORTER_2"/>
    <property type="match status" value="1"/>
</dbReference>
<evidence type="ECO:0000256" key="4">
    <source>
        <dbReference type="ARBA" id="ARBA00022741"/>
    </source>
</evidence>
<dbReference type="Proteomes" id="UP001501676">
    <property type="component" value="Unassembled WGS sequence"/>
</dbReference>
<dbReference type="PANTHER" id="PTHR42711">
    <property type="entry name" value="ABC TRANSPORTER ATP-BINDING PROTEIN"/>
    <property type="match status" value="1"/>
</dbReference>
<protein>
    <submittedName>
        <fullName evidence="8">ABC transporter ATP-binding protein</fullName>
    </submittedName>
</protein>
<comment type="caution">
    <text evidence="8">The sequence shown here is derived from an EMBL/GenBank/DDBJ whole genome shotgun (WGS) entry which is preliminary data.</text>
</comment>
<dbReference type="PROSITE" id="PS00211">
    <property type="entry name" value="ABC_TRANSPORTER_1"/>
    <property type="match status" value="1"/>
</dbReference>
<dbReference type="SUPFAM" id="SSF52540">
    <property type="entry name" value="P-loop containing nucleoside triphosphate hydrolases"/>
    <property type="match status" value="1"/>
</dbReference>
<dbReference type="GO" id="GO:0005524">
    <property type="term" value="F:ATP binding"/>
    <property type="evidence" value="ECO:0007669"/>
    <property type="project" value="UniProtKB-KW"/>
</dbReference>
<keyword evidence="4" id="KW-0547">Nucleotide-binding</keyword>
<dbReference type="EMBL" id="BAAAYN010000017">
    <property type="protein sequence ID" value="GAA3387256.1"/>
    <property type="molecule type" value="Genomic_DNA"/>
</dbReference>